<proteinExistence type="predicted"/>
<gene>
    <name evidence="1" type="ORF">C8F04DRAFT_887820</name>
</gene>
<reference evidence="1" key="1">
    <citation type="submission" date="2023-03" db="EMBL/GenBank/DDBJ databases">
        <title>Massive genome expansion in bonnet fungi (Mycena s.s.) driven by repeated elements and novel gene families across ecological guilds.</title>
        <authorList>
            <consortium name="Lawrence Berkeley National Laboratory"/>
            <person name="Harder C.B."/>
            <person name="Miyauchi S."/>
            <person name="Viragh M."/>
            <person name="Kuo A."/>
            <person name="Thoen E."/>
            <person name="Andreopoulos B."/>
            <person name="Lu D."/>
            <person name="Skrede I."/>
            <person name="Drula E."/>
            <person name="Henrissat B."/>
            <person name="Morin E."/>
            <person name="Kohler A."/>
            <person name="Barry K."/>
            <person name="LaButti K."/>
            <person name="Morin E."/>
            <person name="Salamov A."/>
            <person name="Lipzen A."/>
            <person name="Mereny Z."/>
            <person name="Hegedus B."/>
            <person name="Baldrian P."/>
            <person name="Stursova M."/>
            <person name="Weitz H."/>
            <person name="Taylor A."/>
            <person name="Grigoriev I.V."/>
            <person name="Nagy L.G."/>
            <person name="Martin F."/>
            <person name="Kauserud H."/>
        </authorList>
    </citation>
    <scope>NUCLEOTIDE SEQUENCE</scope>
    <source>
        <strain evidence="1">CBHHK200</strain>
    </source>
</reference>
<feature type="non-terminal residue" evidence="1">
    <location>
        <position position="52"/>
    </location>
</feature>
<name>A0AAD6SYF2_9AGAR</name>
<dbReference type="Proteomes" id="UP001218188">
    <property type="component" value="Unassembled WGS sequence"/>
</dbReference>
<evidence type="ECO:0008006" key="3">
    <source>
        <dbReference type="Google" id="ProtNLM"/>
    </source>
</evidence>
<feature type="non-terminal residue" evidence="1">
    <location>
        <position position="1"/>
    </location>
</feature>
<dbReference type="EMBL" id="JARJCM010000045">
    <property type="protein sequence ID" value="KAJ7036118.1"/>
    <property type="molecule type" value="Genomic_DNA"/>
</dbReference>
<comment type="caution">
    <text evidence="1">The sequence shown here is derived from an EMBL/GenBank/DDBJ whole genome shotgun (WGS) entry which is preliminary data.</text>
</comment>
<protein>
    <recommendedName>
        <fullName evidence="3">Thaumatin-like protein</fullName>
    </recommendedName>
</protein>
<sequence>HSFSGTSGFGYFNGCDSAGADCTFPDCPAAFESSDQTFKQVGCSAPDVNLAV</sequence>
<accession>A0AAD6SYF2</accession>
<organism evidence="1 2">
    <name type="scientific">Mycena alexandri</name>
    <dbReference type="NCBI Taxonomy" id="1745969"/>
    <lineage>
        <taxon>Eukaryota</taxon>
        <taxon>Fungi</taxon>
        <taxon>Dikarya</taxon>
        <taxon>Basidiomycota</taxon>
        <taxon>Agaricomycotina</taxon>
        <taxon>Agaricomycetes</taxon>
        <taxon>Agaricomycetidae</taxon>
        <taxon>Agaricales</taxon>
        <taxon>Marasmiineae</taxon>
        <taxon>Mycenaceae</taxon>
        <taxon>Mycena</taxon>
    </lineage>
</organism>
<evidence type="ECO:0000313" key="1">
    <source>
        <dbReference type="EMBL" id="KAJ7036118.1"/>
    </source>
</evidence>
<dbReference type="AlphaFoldDB" id="A0AAD6SYF2"/>
<evidence type="ECO:0000313" key="2">
    <source>
        <dbReference type="Proteomes" id="UP001218188"/>
    </source>
</evidence>
<keyword evidence="2" id="KW-1185">Reference proteome</keyword>